<feature type="transmembrane region" description="Helical" evidence="5">
    <location>
        <begin position="296"/>
        <end position="316"/>
    </location>
</feature>
<dbReference type="InterPro" id="IPR002645">
    <property type="entry name" value="STAS_dom"/>
</dbReference>
<organism evidence="7 8">
    <name type="scientific">Meganyctiphanes norvegica</name>
    <name type="common">Northern krill</name>
    <name type="synonym">Thysanopoda norvegica</name>
    <dbReference type="NCBI Taxonomy" id="48144"/>
    <lineage>
        <taxon>Eukaryota</taxon>
        <taxon>Metazoa</taxon>
        <taxon>Ecdysozoa</taxon>
        <taxon>Arthropoda</taxon>
        <taxon>Crustacea</taxon>
        <taxon>Multicrustacea</taxon>
        <taxon>Malacostraca</taxon>
        <taxon>Eumalacostraca</taxon>
        <taxon>Eucarida</taxon>
        <taxon>Euphausiacea</taxon>
        <taxon>Euphausiidae</taxon>
        <taxon>Meganyctiphanes</taxon>
    </lineage>
</organism>
<dbReference type="GO" id="GO:0055085">
    <property type="term" value="P:transmembrane transport"/>
    <property type="evidence" value="ECO:0007669"/>
    <property type="project" value="InterPro"/>
</dbReference>
<evidence type="ECO:0000256" key="2">
    <source>
        <dbReference type="ARBA" id="ARBA00022692"/>
    </source>
</evidence>
<keyword evidence="2 5" id="KW-0812">Transmembrane</keyword>
<dbReference type="GO" id="GO:0016020">
    <property type="term" value="C:membrane"/>
    <property type="evidence" value="ECO:0007669"/>
    <property type="project" value="UniProtKB-SubCell"/>
</dbReference>
<accession>A0AAV2SF27</accession>
<protein>
    <recommendedName>
        <fullName evidence="6">STAS domain-containing protein</fullName>
    </recommendedName>
</protein>
<dbReference type="Pfam" id="PF01740">
    <property type="entry name" value="STAS"/>
    <property type="match status" value="1"/>
</dbReference>
<dbReference type="Pfam" id="PF00916">
    <property type="entry name" value="Sulfate_transp"/>
    <property type="match status" value="1"/>
</dbReference>
<dbReference type="PANTHER" id="PTHR11814">
    <property type="entry name" value="SULFATE TRANSPORTER"/>
    <property type="match status" value="1"/>
</dbReference>
<feature type="transmembrane region" description="Helical" evidence="5">
    <location>
        <begin position="108"/>
        <end position="133"/>
    </location>
</feature>
<evidence type="ECO:0000256" key="3">
    <source>
        <dbReference type="ARBA" id="ARBA00022989"/>
    </source>
</evidence>
<dbReference type="Proteomes" id="UP001497623">
    <property type="component" value="Unassembled WGS sequence"/>
</dbReference>
<feature type="transmembrane region" description="Helical" evidence="5">
    <location>
        <begin position="480"/>
        <end position="510"/>
    </location>
</feature>
<evidence type="ECO:0000313" key="8">
    <source>
        <dbReference type="Proteomes" id="UP001497623"/>
    </source>
</evidence>
<keyword evidence="8" id="KW-1185">Reference proteome</keyword>
<keyword evidence="3 5" id="KW-1133">Transmembrane helix</keyword>
<feature type="transmembrane region" description="Helical" evidence="5">
    <location>
        <begin position="416"/>
        <end position="438"/>
    </location>
</feature>
<feature type="transmembrane region" description="Helical" evidence="5">
    <location>
        <begin position="385"/>
        <end position="404"/>
    </location>
</feature>
<feature type="transmembrane region" description="Helical" evidence="5">
    <location>
        <begin position="217"/>
        <end position="239"/>
    </location>
</feature>
<dbReference type="InterPro" id="IPR036513">
    <property type="entry name" value="STAS_dom_sf"/>
</dbReference>
<dbReference type="NCBIfam" id="TIGR00815">
    <property type="entry name" value="sulP"/>
    <property type="match status" value="1"/>
</dbReference>
<comment type="subcellular location">
    <subcellularLocation>
        <location evidence="1">Membrane</location>
        <topology evidence="1">Multi-pass membrane protein</topology>
    </subcellularLocation>
</comment>
<evidence type="ECO:0000259" key="6">
    <source>
        <dbReference type="PROSITE" id="PS50801"/>
    </source>
</evidence>
<sequence length="710" mass="77981">MQLQPSPSWTNRIPPVDRHRVSVIRPALTIQQRKENYNYSQPQEPAVLEKLKSAAQCECSVGSFVSSIQSRLPILDWLPTYSPTSSLLGDIIAGVTVAIMHIPQGIAYALLASLPPICGMYMAFFPVLIYVLFGTSRHCSMGTFPIVCIMTGKVVNELATFEDAPSTANMKIFSSDGSSNGYTAIQVATTVAFMSGVWEFILGLLQLGSLSVFLSDMLISGFTTGAAVHVVTSQVNYLFGLNIKRYNGPLKIIYTYRDLFSNLIEANTVTMITSLITIIVLVFNNEMIKPRLRKKTAFPIPIELITVVLGTVASNFGDFNKNYEMRVVGEIPTGLPKPEAPPMELVPSVMVDSFVITIVGYTVSYSMSKIFAKKHNYAVDATQELYALGMSNIFGSFFSCAPMAPSMSRSLIQESVGGVTQIASLISCVLMLFVLLFIGPVFGALPNCVLSAIILVALKGMFLQFHDLVTQWKLSKIDATIWICTFLGVVIVDIDYGLVIGIIVSLFVLLARNQKPVTARLGHIPNTDIYLDKEKYSTVVEVPGVTIFQFSGSVHFANIEYFRTRLFEATLLGPAVINYANEAYDENEEKELQSNIKDKSHPMNNGVLDKKSSKSKCNLDLPNSSLSVNITIPGEPVLILDLGGMNFVDTPGAKFLAQLYKDYNEAGITLAFAQLSENAYHTLEKCGSLKTIHDHHIFHSVHDAVVKLTN</sequence>
<evidence type="ECO:0000313" key="7">
    <source>
        <dbReference type="EMBL" id="CAL4185526.1"/>
    </source>
</evidence>
<evidence type="ECO:0000256" key="1">
    <source>
        <dbReference type="ARBA" id="ARBA00004141"/>
    </source>
</evidence>
<dbReference type="AlphaFoldDB" id="A0AAV2SF27"/>
<dbReference type="InterPro" id="IPR001902">
    <property type="entry name" value="SLC26A/SulP_fam"/>
</dbReference>
<proteinExistence type="predicted"/>
<dbReference type="CDD" id="cd07042">
    <property type="entry name" value="STAS_SulP_like_sulfate_transporter"/>
    <property type="match status" value="1"/>
</dbReference>
<dbReference type="PROSITE" id="PS50801">
    <property type="entry name" value="STAS"/>
    <property type="match status" value="1"/>
</dbReference>
<feature type="transmembrane region" description="Helical" evidence="5">
    <location>
        <begin position="259"/>
        <end position="284"/>
    </location>
</feature>
<feature type="transmembrane region" description="Helical" evidence="5">
    <location>
        <begin position="184"/>
        <end position="205"/>
    </location>
</feature>
<feature type="non-terminal residue" evidence="7">
    <location>
        <position position="710"/>
    </location>
</feature>
<dbReference type="EMBL" id="CAXKWB010062614">
    <property type="protein sequence ID" value="CAL4185526.1"/>
    <property type="molecule type" value="Genomic_DNA"/>
</dbReference>
<keyword evidence="4 5" id="KW-0472">Membrane</keyword>
<gene>
    <name evidence="7" type="ORF">MNOR_LOCUS35958</name>
</gene>
<comment type="caution">
    <text evidence="7">The sequence shown here is derived from an EMBL/GenBank/DDBJ whole genome shotgun (WGS) entry which is preliminary data.</text>
</comment>
<dbReference type="SUPFAM" id="SSF52091">
    <property type="entry name" value="SpoIIaa-like"/>
    <property type="match status" value="1"/>
</dbReference>
<feature type="domain" description="STAS" evidence="6">
    <location>
        <begin position="535"/>
        <end position="708"/>
    </location>
</feature>
<dbReference type="Gene3D" id="3.30.750.24">
    <property type="entry name" value="STAS domain"/>
    <property type="match status" value="1"/>
</dbReference>
<feature type="transmembrane region" description="Helical" evidence="5">
    <location>
        <begin position="445"/>
        <end position="465"/>
    </location>
</feature>
<name>A0AAV2SF27_MEGNR</name>
<evidence type="ECO:0000256" key="5">
    <source>
        <dbReference type="SAM" id="Phobius"/>
    </source>
</evidence>
<evidence type="ECO:0000256" key="4">
    <source>
        <dbReference type="ARBA" id="ARBA00023136"/>
    </source>
</evidence>
<reference evidence="7 8" key="1">
    <citation type="submission" date="2024-05" db="EMBL/GenBank/DDBJ databases">
        <authorList>
            <person name="Wallberg A."/>
        </authorList>
    </citation>
    <scope>NUCLEOTIDE SEQUENCE [LARGE SCALE GENOMIC DNA]</scope>
</reference>
<dbReference type="InterPro" id="IPR011547">
    <property type="entry name" value="SLC26A/SulP_dom"/>
</dbReference>